<evidence type="ECO:0000256" key="1">
    <source>
        <dbReference type="SAM" id="Phobius"/>
    </source>
</evidence>
<name>A0A2P2PCE0_RHIMU</name>
<proteinExistence type="predicted"/>
<dbReference type="AlphaFoldDB" id="A0A2P2PCE0"/>
<sequence length="36" mass="4163">MQPVNLPLRARFPMVTLMVTALGNFLLVCVLTWRNF</sequence>
<accession>A0A2P2PCE0</accession>
<keyword evidence="1" id="KW-1133">Transmembrane helix</keyword>
<feature type="transmembrane region" description="Helical" evidence="1">
    <location>
        <begin position="12"/>
        <end position="33"/>
    </location>
</feature>
<keyword evidence="1" id="KW-0812">Transmembrane</keyword>
<dbReference type="EMBL" id="GGEC01071934">
    <property type="protein sequence ID" value="MBX52418.1"/>
    <property type="molecule type" value="Transcribed_RNA"/>
</dbReference>
<protein>
    <submittedName>
        <fullName evidence="2">Uncharacterized protein</fullName>
    </submittedName>
</protein>
<organism evidence="2">
    <name type="scientific">Rhizophora mucronata</name>
    <name type="common">Asiatic mangrove</name>
    <dbReference type="NCBI Taxonomy" id="61149"/>
    <lineage>
        <taxon>Eukaryota</taxon>
        <taxon>Viridiplantae</taxon>
        <taxon>Streptophyta</taxon>
        <taxon>Embryophyta</taxon>
        <taxon>Tracheophyta</taxon>
        <taxon>Spermatophyta</taxon>
        <taxon>Magnoliopsida</taxon>
        <taxon>eudicotyledons</taxon>
        <taxon>Gunneridae</taxon>
        <taxon>Pentapetalae</taxon>
        <taxon>rosids</taxon>
        <taxon>fabids</taxon>
        <taxon>Malpighiales</taxon>
        <taxon>Rhizophoraceae</taxon>
        <taxon>Rhizophora</taxon>
    </lineage>
</organism>
<keyword evidence="1" id="KW-0472">Membrane</keyword>
<reference evidence="2" key="1">
    <citation type="submission" date="2018-02" db="EMBL/GenBank/DDBJ databases">
        <title>Rhizophora mucronata_Transcriptome.</title>
        <authorList>
            <person name="Meera S.P."/>
            <person name="Sreeshan A."/>
            <person name="Augustine A."/>
        </authorList>
    </citation>
    <scope>NUCLEOTIDE SEQUENCE</scope>
    <source>
        <tissue evidence="2">Leaf</tissue>
    </source>
</reference>
<evidence type="ECO:0000313" key="2">
    <source>
        <dbReference type="EMBL" id="MBX52418.1"/>
    </source>
</evidence>